<feature type="domain" description="Bacteriophage CI repressor N-terminal" evidence="1">
    <location>
        <begin position="10"/>
        <end position="46"/>
    </location>
</feature>
<dbReference type="CDD" id="cd06462">
    <property type="entry name" value="Peptidase_S24_S26"/>
    <property type="match status" value="1"/>
</dbReference>
<comment type="caution">
    <text evidence="2">The sequence shown here is derived from an EMBL/GenBank/DDBJ whole genome shotgun (WGS) entry which is preliminary data.</text>
</comment>
<evidence type="ECO:0000313" key="2">
    <source>
        <dbReference type="EMBL" id="MCT2563978.1"/>
    </source>
</evidence>
<dbReference type="InterPro" id="IPR010982">
    <property type="entry name" value="Lambda_DNA-bd_dom_sf"/>
</dbReference>
<dbReference type="Gene3D" id="1.10.260.40">
    <property type="entry name" value="lambda repressor-like DNA-binding domains"/>
    <property type="match status" value="1"/>
</dbReference>
<gene>
    <name evidence="2" type="ORF">N0B48_18965</name>
</gene>
<protein>
    <submittedName>
        <fullName evidence="2">Helix-turn-helix domain-containing protein</fullName>
    </submittedName>
</protein>
<accession>A0ABT2IYQ3</accession>
<dbReference type="InterPro" id="IPR010744">
    <property type="entry name" value="Phage_CI_N"/>
</dbReference>
<dbReference type="Pfam" id="PF07022">
    <property type="entry name" value="Phage_CI_repr"/>
    <property type="match status" value="1"/>
</dbReference>
<evidence type="ECO:0000313" key="3">
    <source>
        <dbReference type="Proteomes" id="UP001525566"/>
    </source>
</evidence>
<sequence>MGIEVDNSLIIDKIKTRLGFEKDKELADFLDIKPNTLANWRKRNMLDYQLIFTKCEWIDGNFLFTGSGSIERQTKINNYKDIDITTSFEHKVPQVVTIDSNQKDNVVLVPVKARAGYLTGYHKPEFIQNLPTYRLPNLNNGIFRMFEVKGESMNQTLPNKSIAVGEWVENWVENIKDGRIYIIVYDDGDKFEDGLIIKRCLNRIKKYNNLICKSDTLDRADYPNISIDPRYIKEVWELKGAFKFEFPDPSNLFKRIDDLEANFQQLFNLMPKNKLEK</sequence>
<proteinExistence type="predicted"/>
<dbReference type="Gene3D" id="2.10.109.10">
    <property type="entry name" value="Umud Fragment, subunit A"/>
    <property type="match status" value="1"/>
</dbReference>
<dbReference type="RefSeq" id="WP_259840532.1">
    <property type="nucleotide sequence ID" value="NZ_JAOAMU010000006.1"/>
</dbReference>
<evidence type="ECO:0000259" key="1">
    <source>
        <dbReference type="Pfam" id="PF07022"/>
    </source>
</evidence>
<organism evidence="2 3">
    <name type="scientific">Chryseobacterium herbae</name>
    <dbReference type="NCBI Taxonomy" id="2976476"/>
    <lineage>
        <taxon>Bacteria</taxon>
        <taxon>Pseudomonadati</taxon>
        <taxon>Bacteroidota</taxon>
        <taxon>Flavobacteriia</taxon>
        <taxon>Flavobacteriales</taxon>
        <taxon>Weeksellaceae</taxon>
        <taxon>Chryseobacterium group</taxon>
        <taxon>Chryseobacterium</taxon>
    </lineage>
</organism>
<dbReference type="EMBL" id="JAOAMU010000006">
    <property type="protein sequence ID" value="MCT2563978.1"/>
    <property type="molecule type" value="Genomic_DNA"/>
</dbReference>
<keyword evidence="3" id="KW-1185">Reference proteome</keyword>
<name>A0ABT2IYQ3_9FLAO</name>
<dbReference type="Proteomes" id="UP001525566">
    <property type="component" value="Unassembled WGS sequence"/>
</dbReference>
<reference evidence="2 3" key="1">
    <citation type="submission" date="2022-09" db="EMBL/GenBank/DDBJ databases">
        <title>Chryseobacterium oleae sp.nov., isolated from the inter-root soil of Pyrola calliantha H. Andr. in Tibet.</title>
        <authorList>
            <person name="Li Z."/>
        </authorList>
    </citation>
    <scope>NUCLEOTIDE SEQUENCE [LARGE SCALE GENOMIC DNA]</scope>
    <source>
        <strain evidence="3">pc1-10</strain>
    </source>
</reference>